<evidence type="ECO:0000313" key="10">
    <source>
        <dbReference type="Proteomes" id="UP001620408"/>
    </source>
</evidence>
<feature type="transmembrane region" description="Helical" evidence="7">
    <location>
        <begin position="269"/>
        <end position="291"/>
    </location>
</feature>
<keyword evidence="10" id="KW-1185">Reference proteome</keyword>
<dbReference type="InterPro" id="IPR001173">
    <property type="entry name" value="Glyco_trans_2-like"/>
</dbReference>
<dbReference type="InterPro" id="IPR029044">
    <property type="entry name" value="Nucleotide-diphossugar_trans"/>
</dbReference>
<sequence length="326" mass="37229">MSTNSPTLAVVVPLFNEGAQVRFFLDRLMHVLRTMDVQWQIICVDDGSEDNTLTQLIAAHSLESRIKIIELSRNFGKEYALTAGMDHCHTDAVVLMDGDLQHPPEMLPAMVAEWRSGYDVVYMTRRSRQEARSSRRWGRKLFYRLFRWLSDVRLPPEAGDFRLLDRDVVAAIRRMPERTRFMKGIFAWIGFRQAALFYRESGRENDQSKWKFRALLALAMDGLFAFSQRPLQWIGLTGGGLMTVAILYGFVRAFGALFLHAVISHGELMLLVVAFLGGVQLLSLGIVGAYIGRIFNEVKGRPLYLIRQRYGMDQSSTVKLPRRHGV</sequence>
<dbReference type="Pfam" id="PF00535">
    <property type="entry name" value="Glycos_transf_2"/>
    <property type="match status" value="1"/>
</dbReference>
<evidence type="ECO:0000256" key="3">
    <source>
        <dbReference type="ARBA" id="ARBA00022679"/>
    </source>
</evidence>
<evidence type="ECO:0000259" key="8">
    <source>
        <dbReference type="Pfam" id="PF00535"/>
    </source>
</evidence>
<dbReference type="Proteomes" id="UP001620408">
    <property type="component" value="Unassembled WGS sequence"/>
</dbReference>
<accession>A0ABW8KC35</accession>
<keyword evidence="5 7" id="KW-1133">Transmembrane helix</keyword>
<name>A0ABW8KC35_9GAMM</name>
<keyword evidence="4 7" id="KW-0812">Transmembrane</keyword>
<protein>
    <submittedName>
        <fullName evidence="9">Glycosyltransferase family 2 protein</fullName>
    </submittedName>
</protein>
<evidence type="ECO:0000256" key="1">
    <source>
        <dbReference type="ARBA" id="ARBA00004141"/>
    </source>
</evidence>
<keyword evidence="6 7" id="KW-0472">Membrane</keyword>
<dbReference type="InterPro" id="IPR050256">
    <property type="entry name" value="Glycosyltransferase_2"/>
</dbReference>
<feature type="transmembrane region" description="Helical" evidence="7">
    <location>
        <begin position="239"/>
        <end position="263"/>
    </location>
</feature>
<keyword evidence="3" id="KW-0808">Transferase</keyword>
<evidence type="ECO:0000256" key="4">
    <source>
        <dbReference type="ARBA" id="ARBA00022692"/>
    </source>
</evidence>
<dbReference type="EMBL" id="JADIKD010000012">
    <property type="protein sequence ID" value="MFK2919009.1"/>
    <property type="molecule type" value="Genomic_DNA"/>
</dbReference>
<evidence type="ECO:0000313" key="9">
    <source>
        <dbReference type="EMBL" id="MFK2919009.1"/>
    </source>
</evidence>
<dbReference type="RefSeq" id="WP_379983365.1">
    <property type="nucleotide sequence ID" value="NZ_JADIKD010000012.1"/>
</dbReference>
<dbReference type="PANTHER" id="PTHR48090:SF1">
    <property type="entry name" value="PROPHAGE BACTOPRENOL GLUCOSYL TRANSFERASE HOMOLOG"/>
    <property type="match status" value="1"/>
</dbReference>
<dbReference type="PANTHER" id="PTHR48090">
    <property type="entry name" value="UNDECAPRENYL-PHOSPHATE 4-DEOXY-4-FORMAMIDO-L-ARABINOSE TRANSFERASE-RELATED"/>
    <property type="match status" value="1"/>
</dbReference>
<evidence type="ECO:0000256" key="5">
    <source>
        <dbReference type="ARBA" id="ARBA00022989"/>
    </source>
</evidence>
<evidence type="ECO:0000256" key="2">
    <source>
        <dbReference type="ARBA" id="ARBA00022676"/>
    </source>
</evidence>
<gene>
    <name evidence="9" type="ORF">ISS97_17190</name>
</gene>
<comment type="caution">
    <text evidence="9">The sequence shown here is derived from an EMBL/GenBank/DDBJ whole genome shotgun (WGS) entry which is preliminary data.</text>
</comment>
<proteinExistence type="predicted"/>
<dbReference type="SUPFAM" id="SSF53448">
    <property type="entry name" value="Nucleotide-diphospho-sugar transferases"/>
    <property type="match status" value="1"/>
</dbReference>
<comment type="subcellular location">
    <subcellularLocation>
        <location evidence="1">Membrane</location>
        <topology evidence="1">Multi-pass membrane protein</topology>
    </subcellularLocation>
</comment>
<dbReference type="CDD" id="cd04187">
    <property type="entry name" value="DPM1_like_bac"/>
    <property type="match status" value="1"/>
</dbReference>
<feature type="domain" description="Glycosyltransferase 2-like" evidence="8">
    <location>
        <begin position="10"/>
        <end position="169"/>
    </location>
</feature>
<evidence type="ECO:0000256" key="7">
    <source>
        <dbReference type="SAM" id="Phobius"/>
    </source>
</evidence>
<reference evidence="9 10" key="1">
    <citation type="submission" date="2020-10" db="EMBL/GenBank/DDBJ databases">
        <title>Phylogeny of dyella-like bacteria.</title>
        <authorList>
            <person name="Fu J."/>
        </authorList>
    </citation>
    <scope>NUCLEOTIDE SEQUENCE [LARGE SCALE GENOMIC DNA]</scope>
    <source>
        <strain evidence="9 10">BB4</strain>
    </source>
</reference>
<organism evidence="9 10">
    <name type="scientific">Dyella koreensis</name>
    <dbReference type="NCBI Taxonomy" id="311235"/>
    <lineage>
        <taxon>Bacteria</taxon>
        <taxon>Pseudomonadati</taxon>
        <taxon>Pseudomonadota</taxon>
        <taxon>Gammaproteobacteria</taxon>
        <taxon>Lysobacterales</taxon>
        <taxon>Rhodanobacteraceae</taxon>
        <taxon>Dyella</taxon>
    </lineage>
</organism>
<evidence type="ECO:0000256" key="6">
    <source>
        <dbReference type="ARBA" id="ARBA00023136"/>
    </source>
</evidence>
<dbReference type="Gene3D" id="3.90.550.10">
    <property type="entry name" value="Spore Coat Polysaccharide Biosynthesis Protein SpsA, Chain A"/>
    <property type="match status" value="1"/>
</dbReference>
<keyword evidence="2" id="KW-0328">Glycosyltransferase</keyword>